<sequence length="187" mass="20205">MVFFPNGRSVSCGICGETCNSRKTLVAKCDDVWCGHCLSTQFEIAVKDETKYPASCCNQELDFAIALKLFSTGLAQGYAAAGVEYSCPPKERVYCSSACGTFLGPSGGVIHQVSCGKCLTKTCASCRGRAHEGPCGIPEHITVAKELVEEQNFQKCSNCDNIVEKIDGCNHIKQVLLPLSPLLWHEC</sequence>
<gene>
    <name evidence="1" type="ORF">D6D22_10649</name>
</gene>
<evidence type="ECO:0000313" key="1">
    <source>
        <dbReference type="EMBL" id="THW30668.1"/>
    </source>
</evidence>
<dbReference type="EMBL" id="QZAL01000389">
    <property type="protein sequence ID" value="THW30668.1"/>
    <property type="molecule type" value="Genomic_DNA"/>
</dbReference>
<protein>
    <recommendedName>
        <fullName evidence="3">RING-type domain-containing protein</fullName>
    </recommendedName>
</protein>
<dbReference type="InterPro" id="IPR031127">
    <property type="entry name" value="E3_UB_ligase_RBR"/>
</dbReference>
<dbReference type="GO" id="GO:0004842">
    <property type="term" value="F:ubiquitin-protein transferase activity"/>
    <property type="evidence" value="ECO:0007669"/>
    <property type="project" value="InterPro"/>
</dbReference>
<name>A0A4S8WY25_AURPU</name>
<organism evidence="1 2">
    <name type="scientific">Aureobasidium pullulans</name>
    <name type="common">Black yeast</name>
    <name type="synonym">Pullularia pullulans</name>
    <dbReference type="NCBI Taxonomy" id="5580"/>
    <lineage>
        <taxon>Eukaryota</taxon>
        <taxon>Fungi</taxon>
        <taxon>Dikarya</taxon>
        <taxon>Ascomycota</taxon>
        <taxon>Pezizomycotina</taxon>
        <taxon>Dothideomycetes</taxon>
        <taxon>Dothideomycetidae</taxon>
        <taxon>Dothideales</taxon>
        <taxon>Saccotheciaceae</taxon>
        <taxon>Aureobasidium</taxon>
    </lineage>
</organism>
<dbReference type="AlphaFoldDB" id="A0A4S8WY25"/>
<evidence type="ECO:0008006" key="3">
    <source>
        <dbReference type="Google" id="ProtNLM"/>
    </source>
</evidence>
<proteinExistence type="predicted"/>
<comment type="caution">
    <text evidence="1">The sequence shown here is derived from an EMBL/GenBank/DDBJ whole genome shotgun (WGS) entry which is preliminary data.</text>
</comment>
<dbReference type="PANTHER" id="PTHR11685">
    <property type="entry name" value="RBR FAMILY RING FINGER AND IBR DOMAIN-CONTAINING"/>
    <property type="match status" value="1"/>
</dbReference>
<reference evidence="1 2" key="1">
    <citation type="submission" date="2018-10" db="EMBL/GenBank/DDBJ databases">
        <title>Fifty Aureobasidium pullulans genomes reveal a recombining polyextremotolerant generalist.</title>
        <authorList>
            <person name="Gostincar C."/>
            <person name="Turk M."/>
            <person name="Zajc J."/>
            <person name="Gunde-Cimerman N."/>
        </authorList>
    </citation>
    <scope>NUCLEOTIDE SEQUENCE [LARGE SCALE GENOMIC DNA]</scope>
    <source>
        <strain evidence="1 2">EXF-11013</strain>
    </source>
</reference>
<dbReference type="Proteomes" id="UP000310687">
    <property type="component" value="Unassembled WGS sequence"/>
</dbReference>
<evidence type="ECO:0000313" key="2">
    <source>
        <dbReference type="Proteomes" id="UP000310687"/>
    </source>
</evidence>
<dbReference type="GO" id="GO:0016567">
    <property type="term" value="P:protein ubiquitination"/>
    <property type="evidence" value="ECO:0007669"/>
    <property type="project" value="InterPro"/>
</dbReference>
<accession>A0A4S8WY25</accession>